<dbReference type="Gene3D" id="3.40.50.150">
    <property type="entry name" value="Vaccinia Virus protein VP39"/>
    <property type="match status" value="1"/>
</dbReference>
<dbReference type="OMA" id="YISSAHI"/>
<dbReference type="Pfam" id="PF13489">
    <property type="entry name" value="Methyltransf_23"/>
    <property type="match status" value="1"/>
</dbReference>
<dbReference type="RefSeq" id="XP_038077789.1">
    <property type="nucleotide sequence ID" value="XM_038221861.1"/>
</dbReference>
<dbReference type="SUPFAM" id="SSF53335">
    <property type="entry name" value="S-adenosyl-L-methionine-dependent methyltransferases"/>
    <property type="match status" value="1"/>
</dbReference>
<sequence>MMAEITKDNSQSASLVSLCNDYEHYLRCIAQFDKGVSGWLADYKIWVKDDLGTRILEKLDVAVPEGGQLRILGVGSGEGEVECNLISRVLTTYRSIHNTVVDPSVTQLDLYNARVKDIQQQSALRGVDFDWHAETLAQYRLSSEQSGDQTKFHLISALFCLYYEPDMDSMLDYLYSRLEPGGVLLVALESEKCDVIKIEERFRFAQDDLNPLFSSRDLRDYFSGHSIPHAVCGQLNEHHDFDITAAFDDSSEEGALLLDFLSNVLNFRESVSSSVLEEFKAYLRSLATGRDGKEFLYYDSEHIIAWKPRMATSRKEL</sequence>
<dbReference type="Proteomes" id="UP000887568">
    <property type="component" value="Unplaced"/>
</dbReference>
<keyword evidence="2" id="KW-1185">Reference proteome</keyword>
<dbReference type="GeneID" id="119745491"/>
<dbReference type="OrthoDB" id="5984880at2759"/>
<reference evidence="1" key="1">
    <citation type="submission" date="2022-11" db="UniProtKB">
        <authorList>
            <consortium name="EnsemblMetazoa"/>
        </authorList>
    </citation>
    <scope>IDENTIFICATION</scope>
</reference>
<name>A0A914BNS9_PATMI</name>
<organism evidence="1 2">
    <name type="scientific">Patiria miniata</name>
    <name type="common">Bat star</name>
    <name type="synonym">Asterina miniata</name>
    <dbReference type="NCBI Taxonomy" id="46514"/>
    <lineage>
        <taxon>Eukaryota</taxon>
        <taxon>Metazoa</taxon>
        <taxon>Echinodermata</taxon>
        <taxon>Eleutherozoa</taxon>
        <taxon>Asterozoa</taxon>
        <taxon>Asteroidea</taxon>
        <taxon>Valvatacea</taxon>
        <taxon>Valvatida</taxon>
        <taxon>Asterinidae</taxon>
        <taxon>Patiria</taxon>
    </lineage>
</organism>
<evidence type="ECO:0008006" key="3">
    <source>
        <dbReference type="Google" id="ProtNLM"/>
    </source>
</evidence>
<proteinExistence type="predicted"/>
<accession>A0A914BNS9</accession>
<evidence type="ECO:0000313" key="1">
    <source>
        <dbReference type="EnsemblMetazoa" id="XP_038077789.1"/>
    </source>
</evidence>
<evidence type="ECO:0000313" key="2">
    <source>
        <dbReference type="Proteomes" id="UP000887568"/>
    </source>
</evidence>
<protein>
    <recommendedName>
        <fullName evidence="3">Histamine N-methyltransferase</fullName>
    </recommendedName>
</protein>
<dbReference type="AlphaFoldDB" id="A0A914BNS9"/>
<dbReference type="EnsemblMetazoa" id="XM_038221861.1">
    <property type="protein sequence ID" value="XP_038077789.1"/>
    <property type="gene ID" value="LOC119745491"/>
</dbReference>
<dbReference type="InterPro" id="IPR029063">
    <property type="entry name" value="SAM-dependent_MTases_sf"/>
</dbReference>